<name>A0A0E9XPL6_ANGAN</name>
<proteinExistence type="predicted"/>
<organism evidence="1">
    <name type="scientific">Anguilla anguilla</name>
    <name type="common">European freshwater eel</name>
    <name type="synonym">Muraena anguilla</name>
    <dbReference type="NCBI Taxonomy" id="7936"/>
    <lineage>
        <taxon>Eukaryota</taxon>
        <taxon>Metazoa</taxon>
        <taxon>Chordata</taxon>
        <taxon>Craniata</taxon>
        <taxon>Vertebrata</taxon>
        <taxon>Euteleostomi</taxon>
        <taxon>Actinopterygii</taxon>
        <taxon>Neopterygii</taxon>
        <taxon>Teleostei</taxon>
        <taxon>Anguilliformes</taxon>
        <taxon>Anguillidae</taxon>
        <taxon>Anguilla</taxon>
    </lineage>
</organism>
<dbReference type="EMBL" id="GBXM01004929">
    <property type="protein sequence ID" value="JAI03649.1"/>
    <property type="molecule type" value="Transcribed_RNA"/>
</dbReference>
<protein>
    <submittedName>
        <fullName evidence="1">Uncharacterized protein</fullName>
    </submittedName>
</protein>
<accession>A0A0E9XPL6</accession>
<dbReference type="AlphaFoldDB" id="A0A0E9XPL6"/>
<sequence>MFEIQQFSSVQYVCLVIFFPLKNPHCQTLFLTYHDVL</sequence>
<reference evidence="1" key="2">
    <citation type="journal article" date="2015" name="Fish Shellfish Immunol.">
        <title>Early steps in the European eel (Anguilla anguilla)-Vibrio vulnificus interaction in the gills: Role of the RtxA13 toxin.</title>
        <authorList>
            <person name="Callol A."/>
            <person name="Pajuelo D."/>
            <person name="Ebbesson L."/>
            <person name="Teles M."/>
            <person name="MacKenzie S."/>
            <person name="Amaro C."/>
        </authorList>
    </citation>
    <scope>NUCLEOTIDE SEQUENCE</scope>
</reference>
<reference evidence="1" key="1">
    <citation type="submission" date="2014-11" db="EMBL/GenBank/DDBJ databases">
        <authorList>
            <person name="Amaro Gonzalez C."/>
        </authorList>
    </citation>
    <scope>NUCLEOTIDE SEQUENCE</scope>
</reference>
<evidence type="ECO:0000313" key="1">
    <source>
        <dbReference type="EMBL" id="JAI03649.1"/>
    </source>
</evidence>